<dbReference type="RefSeq" id="WP_344628145.1">
    <property type="nucleotide sequence ID" value="NZ_BAAALD010000143.1"/>
</dbReference>
<feature type="domain" description="HTH cro/C1-type" evidence="1">
    <location>
        <begin position="21"/>
        <end position="75"/>
    </location>
</feature>
<dbReference type="CDD" id="cd00093">
    <property type="entry name" value="HTH_XRE"/>
    <property type="match status" value="1"/>
</dbReference>
<comment type="caution">
    <text evidence="2">The sequence shown here is derived from an EMBL/GenBank/DDBJ whole genome shotgun (WGS) entry which is preliminary data.</text>
</comment>
<gene>
    <name evidence="2" type="ORF">GCM10009663_73930</name>
</gene>
<organism evidence="2 3">
    <name type="scientific">Kitasatospora arboriphila</name>
    <dbReference type="NCBI Taxonomy" id="258052"/>
    <lineage>
        <taxon>Bacteria</taxon>
        <taxon>Bacillati</taxon>
        <taxon>Actinomycetota</taxon>
        <taxon>Actinomycetes</taxon>
        <taxon>Kitasatosporales</taxon>
        <taxon>Streptomycetaceae</taxon>
        <taxon>Kitasatospora</taxon>
    </lineage>
</organism>
<dbReference type="SMART" id="SM00530">
    <property type="entry name" value="HTH_XRE"/>
    <property type="match status" value="1"/>
</dbReference>
<dbReference type="Gene3D" id="1.10.260.40">
    <property type="entry name" value="lambda repressor-like DNA-binding domains"/>
    <property type="match status" value="1"/>
</dbReference>
<evidence type="ECO:0000313" key="2">
    <source>
        <dbReference type="EMBL" id="GAA1124120.1"/>
    </source>
</evidence>
<name>A0ABN1U635_9ACTN</name>
<dbReference type="Pfam" id="PF13560">
    <property type="entry name" value="HTH_31"/>
    <property type="match status" value="1"/>
</dbReference>
<sequence>MAPTRDLDPSSSVLGFFGSELRRFREASGLTQDRLGEVVNYTGSLVGLVETARRKPSREFTERCDAALGTDGALARIWPLLGRPAFPSWFRGFVELESTATSVATYQAQVVPGLLQTEEYAWAVIRKGRTGEPDEVVAELVAARMSRQTILDGPTPPLLWVVLDEAVLRRPVGGPAVMRHQLERLLDVARSPRVVMQVLPFAAGAHTALDGSMTLLSFTQGPDVAHLEGPYSGQLIDRPEDVARYTLAYHHLRADALSPDASLTAVETAMEEVYTP</sequence>
<keyword evidence="3" id="KW-1185">Reference proteome</keyword>
<dbReference type="SUPFAM" id="SSF47413">
    <property type="entry name" value="lambda repressor-like DNA-binding domains"/>
    <property type="match status" value="1"/>
</dbReference>
<dbReference type="PROSITE" id="PS50943">
    <property type="entry name" value="HTH_CROC1"/>
    <property type="match status" value="1"/>
</dbReference>
<evidence type="ECO:0000313" key="3">
    <source>
        <dbReference type="Proteomes" id="UP001499987"/>
    </source>
</evidence>
<dbReference type="InterPro" id="IPR010982">
    <property type="entry name" value="Lambda_DNA-bd_dom_sf"/>
</dbReference>
<dbReference type="InterPro" id="IPR001387">
    <property type="entry name" value="Cro/C1-type_HTH"/>
</dbReference>
<dbReference type="Pfam" id="PF19054">
    <property type="entry name" value="DUF5753"/>
    <property type="match status" value="1"/>
</dbReference>
<reference evidence="2 3" key="1">
    <citation type="journal article" date="2019" name="Int. J. Syst. Evol. Microbiol.">
        <title>The Global Catalogue of Microorganisms (GCM) 10K type strain sequencing project: providing services to taxonomists for standard genome sequencing and annotation.</title>
        <authorList>
            <consortium name="The Broad Institute Genomics Platform"/>
            <consortium name="The Broad Institute Genome Sequencing Center for Infectious Disease"/>
            <person name="Wu L."/>
            <person name="Ma J."/>
        </authorList>
    </citation>
    <scope>NUCLEOTIDE SEQUENCE [LARGE SCALE GENOMIC DNA]</scope>
    <source>
        <strain evidence="2 3">JCM 13002</strain>
    </source>
</reference>
<accession>A0ABN1U635</accession>
<evidence type="ECO:0000259" key="1">
    <source>
        <dbReference type="PROSITE" id="PS50943"/>
    </source>
</evidence>
<dbReference type="EMBL" id="BAAALD010000143">
    <property type="protein sequence ID" value="GAA1124120.1"/>
    <property type="molecule type" value="Genomic_DNA"/>
</dbReference>
<dbReference type="InterPro" id="IPR043917">
    <property type="entry name" value="DUF5753"/>
</dbReference>
<dbReference type="Proteomes" id="UP001499987">
    <property type="component" value="Unassembled WGS sequence"/>
</dbReference>
<proteinExistence type="predicted"/>
<protein>
    <submittedName>
        <fullName evidence="2">Helix-turn-helix transcriptional regulator</fullName>
    </submittedName>
</protein>